<protein>
    <submittedName>
        <fullName evidence="2">Uncharacterized protein</fullName>
    </submittedName>
</protein>
<reference evidence="2 3" key="1">
    <citation type="journal article" date="2010" name="Nat. Biotechnol.">
        <title>Genome sequence of the model mushroom Schizophyllum commune.</title>
        <authorList>
            <person name="Ohm R.A."/>
            <person name="de Jong J.F."/>
            <person name="Lugones L.G."/>
            <person name="Aerts A."/>
            <person name="Kothe E."/>
            <person name="Stajich J.E."/>
            <person name="de Vries R.P."/>
            <person name="Record E."/>
            <person name="Levasseur A."/>
            <person name="Baker S.E."/>
            <person name="Bartholomew K.A."/>
            <person name="Coutinho P.M."/>
            <person name="Erdmann S."/>
            <person name="Fowler T.J."/>
            <person name="Gathman A.C."/>
            <person name="Lombard V."/>
            <person name="Henrissat B."/>
            <person name="Knabe N."/>
            <person name="Kuees U."/>
            <person name="Lilly W.W."/>
            <person name="Lindquist E."/>
            <person name="Lucas S."/>
            <person name="Magnuson J.K."/>
            <person name="Piumi F."/>
            <person name="Raudaskoski M."/>
            <person name="Salamov A."/>
            <person name="Schmutz J."/>
            <person name="Schwarze F.W.M.R."/>
            <person name="vanKuyk P.A."/>
            <person name="Horton J.S."/>
            <person name="Grigoriev I.V."/>
            <person name="Woesten H.A.B."/>
        </authorList>
    </citation>
    <scope>NUCLEOTIDE SEQUENCE [LARGE SCALE GENOMIC DNA]</scope>
    <source>
        <strain evidence="3">H4-8 / FGSC 9210</strain>
    </source>
</reference>
<organism evidence="3">
    <name type="scientific">Schizophyllum commune (strain H4-8 / FGSC 9210)</name>
    <name type="common">Split gill fungus</name>
    <dbReference type="NCBI Taxonomy" id="578458"/>
    <lineage>
        <taxon>Eukaryota</taxon>
        <taxon>Fungi</taxon>
        <taxon>Dikarya</taxon>
        <taxon>Basidiomycota</taxon>
        <taxon>Agaricomycotina</taxon>
        <taxon>Agaricomycetes</taxon>
        <taxon>Agaricomycetidae</taxon>
        <taxon>Agaricales</taxon>
        <taxon>Schizophyllaceae</taxon>
        <taxon>Schizophyllum</taxon>
    </lineage>
</organism>
<keyword evidence="3" id="KW-1185">Reference proteome</keyword>
<name>D8PMC3_SCHCM</name>
<evidence type="ECO:0000313" key="2">
    <source>
        <dbReference type="EMBL" id="EFJ02112.1"/>
    </source>
</evidence>
<feature type="compositionally biased region" description="Pro residues" evidence="1">
    <location>
        <begin position="39"/>
        <end position="51"/>
    </location>
</feature>
<dbReference type="HOGENOM" id="CLU_837171_0_0_1"/>
<evidence type="ECO:0000256" key="1">
    <source>
        <dbReference type="SAM" id="MobiDB-lite"/>
    </source>
</evidence>
<dbReference type="Proteomes" id="UP000007431">
    <property type="component" value="Unassembled WGS sequence"/>
</dbReference>
<feature type="compositionally biased region" description="Low complexity" evidence="1">
    <location>
        <begin position="52"/>
        <end position="61"/>
    </location>
</feature>
<dbReference type="EMBL" id="GL377302">
    <property type="protein sequence ID" value="EFJ02112.1"/>
    <property type="molecule type" value="Genomic_DNA"/>
</dbReference>
<gene>
    <name evidence="2" type="ORF">SCHCODRAFT_103470</name>
</gene>
<dbReference type="AlphaFoldDB" id="D8PMC3"/>
<evidence type="ECO:0000313" key="3">
    <source>
        <dbReference type="Proteomes" id="UP000007431"/>
    </source>
</evidence>
<proteinExistence type="predicted"/>
<dbReference type="InParanoid" id="D8PMC3"/>
<dbReference type="GeneID" id="9589026"/>
<accession>D8PMC3</accession>
<dbReference type="KEGG" id="scm:SCHCO_02613423"/>
<feature type="region of interest" description="Disordered" evidence="1">
    <location>
        <begin position="39"/>
        <end position="61"/>
    </location>
</feature>
<sequence length="332" mass="36294">MHLYLTTFPLPFDNYPPPAPHPRRTCPFSARSLSPCHPPPFDNLPPSPSPPSLGASSPPSLSPTTLPHHLTLVVGTHSQLAHDCTAIPHRRLTLLRRLRGPYPRLHHLLLVLPQPLLSNCPPLSPIPYIAHRPYTIPHHLAASQRLLRVPYPRLSHLLLVHPTPYFSATALPHHPSPIVPIHSQLSHRRSTIPRLPRPSAIPSEALPFDFTPFSSPPSLSLTLSVSLIVSQMALWCRDFLCEAAPPSTRSSALFEAMGRGAGLCEWGRGRGVLEVRFVGGLSVDAYDAVSSRMSCDVVRVLVSCVFGRGWPRGGGRRGIFAKGDEGGGITWP</sequence>
<feature type="non-terminal residue" evidence="2">
    <location>
        <position position="332"/>
    </location>
</feature>
<dbReference type="VEuPathDB" id="FungiDB:SCHCODRAFT_02613450"/>